<evidence type="ECO:0000313" key="1">
    <source>
        <dbReference type="EMBL" id="MDP2565752.1"/>
    </source>
</evidence>
<name>A0ABT9FG40_9GAMM</name>
<comment type="caution">
    <text evidence="1">The sequence shown here is derived from an EMBL/GenBank/DDBJ whole genome shotgun (WGS) entry which is preliminary data.</text>
</comment>
<protein>
    <submittedName>
        <fullName evidence="1">Uncharacterized protein</fullName>
    </submittedName>
</protein>
<proteinExistence type="predicted"/>
<sequence>MSLQEYMQEQKIENLDVISYHIEHKRLENTLLLNVIQEAYIDYKLLKAILLQMDNRPRECWYALLSEKSHLVCDVVRAKRLPAEIHEYCLFTLPDEKDADICKSIIESMLCRSDLSEELSQRWLNKSMNVLNVYQDVIEQSNAINFEYILKAAEAANKKPLHSYGAVLMARYTANKNCSLDNKNEILRLIEGSVDTLCIHALNKININLIHSDLISTKLTQHIFSNFDKLTQFWQGELLKSYTKGMKLNGYTPLIP</sequence>
<gene>
    <name evidence="1" type="ORF">Q8W34_13990</name>
</gene>
<dbReference type="RefSeq" id="WP_305472475.1">
    <property type="nucleotide sequence ID" value="NZ_JAUYVT010000014.1"/>
</dbReference>
<organism evidence="1 2">
    <name type="scientific">Pseudoalteromonas marina</name>
    <dbReference type="NCBI Taxonomy" id="267375"/>
    <lineage>
        <taxon>Bacteria</taxon>
        <taxon>Pseudomonadati</taxon>
        <taxon>Pseudomonadota</taxon>
        <taxon>Gammaproteobacteria</taxon>
        <taxon>Alteromonadales</taxon>
        <taxon>Pseudoalteromonadaceae</taxon>
        <taxon>Pseudoalteromonas</taxon>
    </lineage>
</organism>
<accession>A0ABT9FG40</accession>
<keyword evidence="2" id="KW-1185">Reference proteome</keyword>
<reference evidence="1" key="1">
    <citation type="submission" date="2023-07" db="EMBL/GenBank/DDBJ databases">
        <title>Genome content predicts the carbon catabolic preferences of heterotrophic bacteria.</title>
        <authorList>
            <person name="Gralka M."/>
        </authorList>
    </citation>
    <scope>NUCLEOTIDE SEQUENCE</scope>
    <source>
        <strain evidence="1">4G09</strain>
    </source>
</reference>
<dbReference type="EMBL" id="JAUYVT010000014">
    <property type="protein sequence ID" value="MDP2565752.1"/>
    <property type="molecule type" value="Genomic_DNA"/>
</dbReference>
<dbReference type="Proteomes" id="UP001177212">
    <property type="component" value="Unassembled WGS sequence"/>
</dbReference>
<evidence type="ECO:0000313" key="2">
    <source>
        <dbReference type="Proteomes" id="UP001177212"/>
    </source>
</evidence>